<proteinExistence type="predicted"/>
<gene>
    <name evidence="1" type="ORF">PORCRE_1036</name>
</gene>
<reference evidence="2" key="1">
    <citation type="journal article" date="2013" name="Genome">
        <title>Draft Genome Sequences of Porphyromonas crevioricanis JCM 15906T and Porphyromonas cansulci JCM 13913T Isolated from a Canine Oral Cavity.</title>
        <authorList>
            <person name="Sakamoto M."/>
            <person name="Tanaka N."/>
            <person name="Shiwa Y."/>
            <person name="Yoshikawa H."/>
            <person name="Ohkuma M."/>
        </authorList>
    </citation>
    <scope>NUCLEOTIDE SEQUENCE [LARGE SCALE GENOMIC DNA]</scope>
    <source>
        <strain evidence="2">JCM 15906</strain>
    </source>
</reference>
<protein>
    <submittedName>
        <fullName evidence="1">Uncharacterized protein</fullName>
    </submittedName>
</protein>
<organism evidence="1 2">
    <name type="scientific">Porphyromonas crevioricanis JCM 15906</name>
    <dbReference type="NCBI Taxonomy" id="1305617"/>
    <lineage>
        <taxon>Bacteria</taxon>
        <taxon>Pseudomonadati</taxon>
        <taxon>Bacteroidota</taxon>
        <taxon>Bacteroidia</taxon>
        <taxon>Bacteroidales</taxon>
        <taxon>Porphyromonadaceae</taxon>
        <taxon>Porphyromonas</taxon>
    </lineage>
</organism>
<comment type="caution">
    <text evidence="1">The sequence shown here is derived from an EMBL/GenBank/DDBJ whole genome shotgun (WGS) entry which is preliminary data.</text>
</comment>
<dbReference type="AlphaFoldDB" id="T1CHG6"/>
<reference evidence="1 2" key="2">
    <citation type="journal article" date="2013" name="Genome Announc.">
        <title>Draft Genome Sequences of Porphyromonas crevioricanis JCM 15906T and Porphyromonas cansulci JCM 13913T Isolated from a Canine Oral Cavity.</title>
        <authorList>
            <person name="Sakamoto M."/>
            <person name="Tanaka N."/>
            <person name="Shiwa Y."/>
            <person name="Yoshikawa H."/>
            <person name="Ohkuma M."/>
        </authorList>
    </citation>
    <scope>NUCLEOTIDE SEQUENCE [LARGE SCALE GENOMIC DNA]</scope>
    <source>
        <strain evidence="1 2">JCM 15906</strain>
    </source>
</reference>
<accession>T1CHG6</accession>
<sequence>MQMRREKCSRKSAYKRLHNPEESGLCNTLKELCDFETGMLKRISLVFLFSRKGIRGFV</sequence>
<evidence type="ECO:0000313" key="1">
    <source>
        <dbReference type="EMBL" id="GAD05336.1"/>
    </source>
</evidence>
<name>T1CHG6_9PORP</name>
<dbReference type="EMBL" id="BAOU01000026">
    <property type="protein sequence ID" value="GAD05336.1"/>
    <property type="molecule type" value="Genomic_DNA"/>
</dbReference>
<dbReference type="Proteomes" id="UP000018031">
    <property type="component" value="Unassembled WGS sequence"/>
</dbReference>
<evidence type="ECO:0000313" key="2">
    <source>
        <dbReference type="Proteomes" id="UP000018031"/>
    </source>
</evidence>